<proteinExistence type="predicted"/>
<dbReference type="EMBL" id="JAQOSK010000019">
    <property type="protein sequence ID" value="MDC2960030.1"/>
    <property type="molecule type" value="Genomic_DNA"/>
</dbReference>
<name>A0ABT5G5A7_9ACTN</name>
<dbReference type="Proteomes" id="UP001221328">
    <property type="component" value="Unassembled WGS sequence"/>
</dbReference>
<reference evidence="1 2" key="1">
    <citation type="journal article" date="2015" name="Int. J. Syst. Evol. Microbiol.">
        <title>Streptomyces gilvifuscus sp. nov., an actinomycete that produces antibacterial compounds isolated from soil.</title>
        <authorList>
            <person name="Nguyen T.M."/>
            <person name="Kim J."/>
        </authorList>
    </citation>
    <scope>NUCLEOTIDE SEQUENCE [LARGE SCALE GENOMIC DNA]</scope>
    <source>
        <strain evidence="1 2">T113</strain>
    </source>
</reference>
<organism evidence="1 2">
    <name type="scientific">Streptomyces gilvifuscus</name>
    <dbReference type="NCBI Taxonomy" id="1550617"/>
    <lineage>
        <taxon>Bacteria</taxon>
        <taxon>Bacillati</taxon>
        <taxon>Actinomycetota</taxon>
        <taxon>Actinomycetes</taxon>
        <taxon>Kitasatosporales</taxon>
        <taxon>Streptomycetaceae</taxon>
        <taxon>Streptomyces</taxon>
    </lineage>
</organism>
<comment type="caution">
    <text evidence="1">The sequence shown here is derived from an EMBL/GenBank/DDBJ whole genome shotgun (WGS) entry which is preliminary data.</text>
</comment>
<evidence type="ECO:0000313" key="1">
    <source>
        <dbReference type="EMBL" id="MDC2960030.1"/>
    </source>
</evidence>
<dbReference type="RefSeq" id="WP_272178252.1">
    <property type="nucleotide sequence ID" value="NZ_JAQOSK010000019.1"/>
</dbReference>
<gene>
    <name evidence="1" type="ORF">PO587_36950</name>
</gene>
<keyword evidence="2" id="KW-1185">Reference proteome</keyword>
<evidence type="ECO:0000313" key="2">
    <source>
        <dbReference type="Proteomes" id="UP001221328"/>
    </source>
</evidence>
<sequence length="136" mass="15235">MDIAHYIALVEELCFRPFPAGRGDHEAELEVSHGLRGGDLAERAVTAEQYRKYRDAMYDRLASRWGEREPFNLQTVLLRTAEEAIPEPWASLSARADVAYLWEVPGTARWVAVAVADRDVTDEVQLVAVVTEVAPP</sequence>
<accession>A0ABT5G5A7</accession>
<protein>
    <submittedName>
        <fullName evidence="1">Uncharacterized protein</fullName>
    </submittedName>
</protein>